<evidence type="ECO:0000313" key="1">
    <source>
        <dbReference type="EMBL" id="MBK7424577.1"/>
    </source>
</evidence>
<name>A0A9D7I9W6_9RHOO</name>
<sequence>MISSSGGAQRFSPRILGLRPVDAAAAVMVSDMFDNYLKGRIDRLTSRGL</sequence>
<dbReference type="EMBL" id="JADJNC010000035">
    <property type="protein sequence ID" value="MBK7424577.1"/>
    <property type="molecule type" value="Genomic_DNA"/>
</dbReference>
<dbReference type="AlphaFoldDB" id="A0A9D7I9W6"/>
<protein>
    <submittedName>
        <fullName evidence="1">Uncharacterized protein</fullName>
    </submittedName>
</protein>
<comment type="caution">
    <text evidence="1">The sequence shown here is derived from an EMBL/GenBank/DDBJ whole genome shotgun (WGS) entry which is preliminary data.</text>
</comment>
<organism evidence="1 2">
    <name type="scientific">Candidatus Propionivibrio dominans</name>
    <dbReference type="NCBI Taxonomy" id="2954373"/>
    <lineage>
        <taxon>Bacteria</taxon>
        <taxon>Pseudomonadati</taxon>
        <taxon>Pseudomonadota</taxon>
        <taxon>Betaproteobacteria</taxon>
        <taxon>Rhodocyclales</taxon>
        <taxon>Rhodocyclaceae</taxon>
        <taxon>Propionivibrio</taxon>
    </lineage>
</organism>
<gene>
    <name evidence="1" type="ORF">IPJ48_16665</name>
</gene>
<proteinExistence type="predicted"/>
<accession>A0A9D7I9W6</accession>
<evidence type="ECO:0000313" key="2">
    <source>
        <dbReference type="Proteomes" id="UP000886602"/>
    </source>
</evidence>
<dbReference type="Proteomes" id="UP000886602">
    <property type="component" value="Unassembled WGS sequence"/>
</dbReference>
<reference evidence="1" key="1">
    <citation type="submission" date="2020-10" db="EMBL/GenBank/DDBJ databases">
        <title>Connecting structure to function with the recovery of over 1000 high-quality activated sludge metagenome-assembled genomes encoding full-length rRNA genes using long-read sequencing.</title>
        <authorList>
            <person name="Singleton C.M."/>
            <person name="Petriglieri F."/>
            <person name="Kristensen J.M."/>
            <person name="Kirkegaard R.H."/>
            <person name="Michaelsen T.Y."/>
            <person name="Andersen M.H."/>
            <person name="Karst S.M."/>
            <person name="Dueholm M.S."/>
            <person name="Nielsen P.H."/>
            <person name="Albertsen M."/>
        </authorList>
    </citation>
    <scope>NUCLEOTIDE SEQUENCE</scope>
    <source>
        <strain evidence="1">EsbW_18-Q3-R4-48_MAXAC.044</strain>
    </source>
</reference>